<dbReference type="HOGENOM" id="CLU_1086023_0_0_1"/>
<dbReference type="Proteomes" id="UP000030701">
    <property type="component" value="Unassembled WGS sequence"/>
</dbReference>
<evidence type="ECO:0000313" key="1">
    <source>
        <dbReference type="EMBL" id="EXM12739.1"/>
    </source>
</evidence>
<gene>
    <name evidence="1" type="ORF">FOTG_18778</name>
</gene>
<protein>
    <submittedName>
        <fullName evidence="1">Uncharacterized protein</fullName>
    </submittedName>
</protein>
<reference evidence="1" key="1">
    <citation type="submission" date="2011-11" db="EMBL/GenBank/DDBJ databases">
        <title>The Genome Sequence of Fusarium oxysporum Cotton.</title>
        <authorList>
            <consortium name="The Broad Institute Genome Sequencing Platform"/>
            <person name="Ma L.-J."/>
            <person name="Gale L.R."/>
            <person name="Schwartz D.C."/>
            <person name="Zhou S."/>
            <person name="Corby-Kistler H."/>
            <person name="Young S.K."/>
            <person name="Zeng Q."/>
            <person name="Gargeya S."/>
            <person name="Fitzgerald M."/>
            <person name="Haas B."/>
            <person name="Abouelleil A."/>
            <person name="Alvarado L."/>
            <person name="Arachchi H.M."/>
            <person name="Berlin A."/>
            <person name="Brown A."/>
            <person name="Chapman S.B."/>
            <person name="Chen Z."/>
            <person name="Dunbar C."/>
            <person name="Freedman E."/>
            <person name="Gearin G."/>
            <person name="Goldberg J."/>
            <person name="Griggs A."/>
            <person name="Gujja S."/>
            <person name="Heiman D."/>
            <person name="Howarth C."/>
            <person name="Larson L."/>
            <person name="Lui A."/>
            <person name="MacDonald P.J.P."/>
            <person name="Montmayeur A."/>
            <person name="Murphy C."/>
            <person name="Neiman D."/>
            <person name="Pearson M."/>
            <person name="Priest M."/>
            <person name="Roberts A."/>
            <person name="Saif S."/>
            <person name="Shea T."/>
            <person name="Shenoy N."/>
            <person name="Sisk P."/>
            <person name="Stolte C."/>
            <person name="Sykes S."/>
            <person name="Wortman J."/>
            <person name="Nusbaum C."/>
            <person name="Birren B."/>
        </authorList>
    </citation>
    <scope>NUCLEOTIDE SEQUENCE [LARGE SCALE GENOMIC DNA]</scope>
    <source>
        <strain evidence="1">25433</strain>
    </source>
</reference>
<sequence length="256" mass="28774">MALPQSQVTWFNDIHIATLACISIFKGCSSVKPQMKEDWAENRLADMKSWASDVGALAKPEVSPDRRLQFQAKPRFVLSNLLLTLEKYIKICRIHAMYGNNGDRLDVMSRYEDTSESPMDRPIVVDSKSTSRSVSWFMALGRDIGIDRDTSSDSDTEDESADHDYEAKLKRSMDGIDDILNQLIMLGFAIRKSGTSARLKKADETFNPKLNVDLRTHIQSVLLRITAPRRQNSDVHRGITSQGGMHELGALRDVTA</sequence>
<dbReference type="AlphaFoldDB" id="X0KGJ6"/>
<dbReference type="EMBL" id="JH658231">
    <property type="protein sequence ID" value="EXM12739.1"/>
    <property type="molecule type" value="Genomic_DNA"/>
</dbReference>
<accession>X0KGJ6</accession>
<dbReference type="OrthoDB" id="20872at2759"/>
<proteinExistence type="predicted"/>
<name>X0KGJ6_FUSOX</name>
<organism evidence="1">
    <name type="scientific">Fusarium oxysporum f. sp. vasinfectum 25433</name>
    <dbReference type="NCBI Taxonomy" id="1089449"/>
    <lineage>
        <taxon>Eukaryota</taxon>
        <taxon>Fungi</taxon>
        <taxon>Dikarya</taxon>
        <taxon>Ascomycota</taxon>
        <taxon>Pezizomycotina</taxon>
        <taxon>Sordariomycetes</taxon>
        <taxon>Hypocreomycetidae</taxon>
        <taxon>Hypocreales</taxon>
        <taxon>Nectriaceae</taxon>
        <taxon>Fusarium</taxon>
        <taxon>Fusarium oxysporum species complex</taxon>
    </lineage>
</organism>
<reference evidence="1" key="2">
    <citation type="submission" date="2012-05" db="EMBL/GenBank/DDBJ databases">
        <title>The Genome Annotation of Fusarium oxysporum Cotton.</title>
        <authorList>
            <consortium name="The Broad Institute Genomics Platform"/>
            <person name="Ma L.-J."/>
            <person name="Corby-Kistler H."/>
            <person name="Broz K."/>
            <person name="Gale L.R."/>
            <person name="Jonkers W."/>
            <person name="O'Donnell K."/>
            <person name="Ploetz R."/>
            <person name="Steinberg C."/>
            <person name="Schwartz D.C."/>
            <person name="VanEtten H."/>
            <person name="Zhou S."/>
            <person name="Young S.K."/>
            <person name="Zeng Q."/>
            <person name="Gargeya S."/>
            <person name="Fitzgerald M."/>
            <person name="Abouelleil A."/>
            <person name="Alvarado L."/>
            <person name="Chapman S.B."/>
            <person name="Gainer-Dewar J."/>
            <person name="Goldberg J."/>
            <person name="Griggs A."/>
            <person name="Gujja S."/>
            <person name="Hansen M."/>
            <person name="Howarth C."/>
            <person name="Imamovic A."/>
            <person name="Ireland A."/>
            <person name="Larimer J."/>
            <person name="McCowan C."/>
            <person name="Murphy C."/>
            <person name="Pearson M."/>
            <person name="Poon T.W."/>
            <person name="Priest M."/>
            <person name="Roberts A."/>
            <person name="Saif S."/>
            <person name="Shea T."/>
            <person name="Sykes S."/>
            <person name="Wortman J."/>
            <person name="Nusbaum C."/>
            <person name="Birren B."/>
        </authorList>
    </citation>
    <scope>NUCLEOTIDE SEQUENCE</scope>
    <source>
        <strain evidence="1">25433</strain>
    </source>
</reference>